<dbReference type="InterPro" id="IPR038187">
    <property type="entry name" value="NAC_A/B_dom_sf"/>
</dbReference>
<dbReference type="Pfam" id="PF19026">
    <property type="entry name" value="UBA_HYPK"/>
    <property type="match status" value="1"/>
</dbReference>
<dbReference type="Gene3D" id="3.40.1090.10">
    <property type="entry name" value="Cytosolic phospholipase A2 catalytic domain"/>
    <property type="match status" value="2"/>
</dbReference>
<feature type="short sequence motif" description="GXGXXG" evidence="4">
    <location>
        <begin position="1309"/>
        <end position="1314"/>
    </location>
</feature>
<feature type="compositionally biased region" description="Low complexity" evidence="6">
    <location>
        <begin position="779"/>
        <end position="791"/>
    </location>
</feature>
<comment type="similarity">
    <text evidence="5">Belongs to the NAC-beta family.</text>
</comment>
<dbReference type="PROSITE" id="PS51635">
    <property type="entry name" value="PNPLA"/>
    <property type="match status" value="1"/>
</dbReference>
<reference evidence="9 10" key="1">
    <citation type="journal article" date="2019" name="Genome Biol. Evol.">
        <title>Whole-Genome Sequencing of the Giant Devil Catfish, Bagarius yarrelli.</title>
        <authorList>
            <person name="Jiang W."/>
            <person name="Lv Y."/>
            <person name="Cheng L."/>
            <person name="Yang K."/>
            <person name="Chao B."/>
            <person name="Wang X."/>
            <person name="Li Y."/>
            <person name="Pan X."/>
            <person name="You X."/>
            <person name="Zhang Y."/>
            <person name="Yang J."/>
            <person name="Li J."/>
            <person name="Zhang X."/>
            <person name="Liu S."/>
            <person name="Sun C."/>
            <person name="Yang J."/>
            <person name="Shi Q."/>
        </authorList>
    </citation>
    <scope>NUCLEOTIDE SEQUENCE [LARGE SCALE GENOMIC DNA]</scope>
    <source>
        <strain evidence="9">JWS20170419001</strain>
        <tissue evidence="9">Muscle</tissue>
    </source>
</reference>
<dbReference type="SUPFAM" id="SSF52151">
    <property type="entry name" value="FabD/lysophospholipase-like"/>
    <property type="match status" value="1"/>
</dbReference>
<feature type="region of interest" description="Disordered" evidence="6">
    <location>
        <begin position="236"/>
        <end position="326"/>
    </location>
</feature>
<dbReference type="EMBL" id="VCAZ01000040">
    <property type="protein sequence ID" value="TSM04899.1"/>
    <property type="molecule type" value="Genomic_DNA"/>
</dbReference>
<feature type="region of interest" description="Disordered" evidence="6">
    <location>
        <begin position="361"/>
        <end position="410"/>
    </location>
</feature>
<feature type="compositionally biased region" description="Basic and acidic residues" evidence="6">
    <location>
        <begin position="265"/>
        <end position="278"/>
    </location>
</feature>
<dbReference type="SMART" id="SM01407">
    <property type="entry name" value="NAC"/>
    <property type="match status" value="1"/>
</dbReference>
<evidence type="ECO:0000259" key="8">
    <source>
        <dbReference type="PROSITE" id="PS51635"/>
    </source>
</evidence>
<dbReference type="CDD" id="cd14415">
    <property type="entry name" value="UBA_NACA_NACP1"/>
    <property type="match status" value="1"/>
</dbReference>
<dbReference type="GO" id="GO:0016020">
    <property type="term" value="C:membrane"/>
    <property type="evidence" value="ECO:0007669"/>
    <property type="project" value="TreeGrafter"/>
</dbReference>
<evidence type="ECO:0000313" key="10">
    <source>
        <dbReference type="Proteomes" id="UP000319801"/>
    </source>
</evidence>
<sequence>MPGEATETVPVTEQEMQQPQVETAAAGSTPSGSKPKTKGSKAGSSPQTSATKPVPVGRRKRSSLSASSSSPTSPKSASAPRATPPCSPLASPSASSLGAGKPETAVPKVVKAGKQAKPKKAEFKVAEPQLATIPCAAPTEAKTVQESSPTSPKVDTPPVTQVAAKALKDESTTQATVEAKLGKNTGPASPVKAKQGKSAEALKAEVPASVEAKLVNEPADPPPTPADVMQVKSVTPAPAKNNVPASTQVKSGKGVGTTAAAVEGKPAKDAGPKTHSTKDTGAASGKVKQVKGAAASPVKAEAPASAKSIPASVEAKPVKKEAAVPTSTPVDVMQVKGVTPAPTKDVVPAAVQEKSEKIVAPTSVNVKPAKEAGAKTHSTKDTDAASGKVKQVKGAAASPVKAEAPASAKDAPALVEAKPVKNEAPNPVNVKQVKSGTPAPVLAQDVIPAPVQGKIEATSALVEVKPSKDAGPTVTSTKGHVAPEKPKQEKGAFASPVKAETSALAKDVKAPVEKKKVKNDVHVPAPIPQVKEVPPAQTVSKVAVPASVDTKPLDGVPSNAVSKATVCPEAFKVISKTAIHAPKSYSEVVACCPPKVLEIPEVPVESKGTEPPNVSKAVPESPKIAEVPKAAPESPQAQPIPALSQVQKVNSAPVAASTGNAEVPKKKPGVGPSNATPQSTIATLEEDDELPPLIPPEKPELLTNFHPQPVAEVPPKADPVVKPVVPPAGPKTSAPAKAQPEPKPVKAAPKLEPVIKNDKGSGTESDSDESVPELEEQDSAQTQQAQLAAAAEIDEEPVSKAKQSRSEKKARKAMSKLGLRQVTGVTRVTIRKSKNILFVITKPDVYKSPASDTYIVFGEAKIEDLSQQAQLAAAEKFKVQGEAASNIQESTQTPTVHEESEEEEVDETGVEVKDIELVMSQANVSRAKAVRALKNNNNDIVNAIMKSFTGVQKQAQTSNSIQGKETKELKQVQYSSVSQSQESYSTPGYPGLQLFHMSSLVTKFGESYSYVAGHINSVFSKQVRDDVSSSEEILKRNRTIFKRVSPTHHNAATIDVNSDVCMSMEEGYLHFARHINRYFGAKVTDAVEETPQPQSQALDMQKKCAGHLASQDTLPLRPKSLFHMSNLTTRFGENYAYMATHINRYFKSSEAADEQLEWDPNSGQSGNNKENHTSLFQSILNPLSIQRLVESYIGKGSTNPSAVDPTLNKVAVRRQLAEDRTRFLLANLEKAKTRSTISSCIEELNAHLILNPTCKSIVWQEKSAMHLLKHRRLFSMDETLQAAFRETLALIGYVDPLKGWGIRVLSIDGGGTRGVVPLQVLKQLEAQTGKRVYELFDYVCGVSTGAILAFMLALAHFSIEECEEMYRRFGSDVFKQNPLVSAVSAVVNWGTSPKPFIFRNYNHPPGRLSRHAGGSGYQLWQAVRASSAAPGYFQEFPLYNDIHQDGGIILNNPCALAVHESRLLWPNQQFQCVLSLGTGRYDNARRGPATSTSLRAKISNLISSATDTEGVHTLLADLMEPKVYFRFNPMLSAEVSLDESRPGALKQLQLDTQQYLERNEAKLKLLCSVLGEERTTLGKTRDWISEKAWQLQQRWA</sequence>
<feature type="compositionally biased region" description="Acidic residues" evidence="6">
    <location>
        <begin position="899"/>
        <end position="908"/>
    </location>
</feature>
<feature type="compositionally biased region" description="Polar residues" evidence="6">
    <location>
        <begin position="673"/>
        <end position="682"/>
    </location>
</feature>
<evidence type="ECO:0000313" key="9">
    <source>
        <dbReference type="EMBL" id="TSM04899.1"/>
    </source>
</evidence>
<feature type="compositionally biased region" description="Polar residues" evidence="6">
    <location>
        <begin position="142"/>
        <end position="153"/>
    </location>
</feature>
<dbReference type="CDD" id="cd07211">
    <property type="entry name" value="Pat_PNPLA8"/>
    <property type="match status" value="1"/>
</dbReference>
<name>A0A556U2I3_BAGYA</name>
<dbReference type="PANTHER" id="PTHR24185:SF1">
    <property type="entry name" value="CALCIUM-INDEPENDENT PHOSPHOLIPASE A2-GAMMA"/>
    <property type="match status" value="1"/>
</dbReference>
<feature type="short sequence motif" description="DGA/G" evidence="4">
    <location>
        <begin position="1445"/>
        <end position="1447"/>
    </location>
</feature>
<comment type="caution">
    <text evidence="9">The sequence shown here is derived from an EMBL/GenBank/DDBJ whole genome shotgun (WGS) entry which is preliminary data.</text>
</comment>
<feature type="region of interest" description="Disordered" evidence="6">
    <location>
        <begin position="603"/>
        <end position="815"/>
    </location>
</feature>
<gene>
    <name evidence="9" type="ORF">Baya_7784</name>
</gene>
<evidence type="ECO:0000256" key="5">
    <source>
        <dbReference type="RuleBase" id="RU361272"/>
    </source>
</evidence>
<feature type="compositionally biased region" description="Polar residues" evidence="6">
    <location>
        <begin position="9"/>
        <end position="21"/>
    </location>
</feature>
<feature type="active site" description="Nucleophile" evidence="4">
    <location>
        <position position="1343"/>
    </location>
</feature>
<evidence type="ECO:0000256" key="4">
    <source>
        <dbReference type="PROSITE-ProRule" id="PRU01161"/>
    </source>
</evidence>
<dbReference type="Gene3D" id="2.20.70.30">
    <property type="entry name" value="Nascent polypeptide-associated complex domain"/>
    <property type="match status" value="1"/>
</dbReference>
<protein>
    <recommendedName>
        <fullName evidence="5">Transcription factor BTF3</fullName>
    </recommendedName>
</protein>
<dbReference type="Pfam" id="PF01849">
    <property type="entry name" value="NAC"/>
    <property type="match status" value="1"/>
</dbReference>
<evidence type="ECO:0000256" key="1">
    <source>
        <dbReference type="ARBA" id="ARBA00022801"/>
    </source>
</evidence>
<feature type="compositionally biased region" description="Low complexity" evidence="6">
    <location>
        <begin position="27"/>
        <end position="46"/>
    </location>
</feature>
<accession>A0A556U2I3</accession>
<feature type="region of interest" description="Disordered" evidence="6">
    <location>
        <begin position="466"/>
        <end position="508"/>
    </location>
</feature>
<dbReference type="GO" id="GO:0016042">
    <property type="term" value="P:lipid catabolic process"/>
    <property type="evidence" value="ECO:0007669"/>
    <property type="project" value="UniProtKB-UniRule"/>
</dbReference>
<dbReference type="Gene3D" id="1.10.8.10">
    <property type="entry name" value="DNA helicase RuvA subunit, C-terminal domain"/>
    <property type="match status" value="1"/>
</dbReference>
<feature type="compositionally biased region" description="Low complexity" evidence="6">
    <location>
        <begin position="395"/>
        <end position="410"/>
    </location>
</feature>
<keyword evidence="3 4" id="KW-0443">Lipid metabolism</keyword>
<dbReference type="InterPro" id="IPR016035">
    <property type="entry name" value="Acyl_Trfase/lysoPLipase"/>
</dbReference>
<dbReference type="CDD" id="cd22054">
    <property type="entry name" value="NAC_NACA"/>
    <property type="match status" value="1"/>
</dbReference>
<evidence type="ECO:0000256" key="2">
    <source>
        <dbReference type="ARBA" id="ARBA00022963"/>
    </source>
</evidence>
<feature type="compositionally biased region" description="Basic and acidic residues" evidence="6">
    <location>
        <begin position="481"/>
        <end position="490"/>
    </location>
</feature>
<dbReference type="InterPro" id="IPR045217">
    <property type="entry name" value="PNPLA8-like"/>
</dbReference>
<keyword evidence="2 4" id="KW-0442">Lipid degradation</keyword>
<keyword evidence="10" id="KW-1185">Reference proteome</keyword>
<feature type="compositionally biased region" description="Polar residues" evidence="6">
    <location>
        <begin position="883"/>
        <end position="895"/>
    </location>
</feature>
<dbReference type="InterPro" id="IPR002641">
    <property type="entry name" value="PNPLA_dom"/>
</dbReference>
<feature type="compositionally biased region" description="Low complexity" evidence="6">
    <location>
        <begin position="63"/>
        <end position="81"/>
    </location>
</feature>
<dbReference type="PROSITE" id="PS51151">
    <property type="entry name" value="NAC_AB"/>
    <property type="match status" value="1"/>
</dbReference>
<feature type="short sequence motif" description="GXSXG" evidence="4">
    <location>
        <begin position="1341"/>
        <end position="1345"/>
    </location>
</feature>
<feature type="domain" description="NAC-A/B" evidence="7">
    <location>
        <begin position="804"/>
        <end position="869"/>
    </location>
</feature>
<feature type="domain" description="PNPLA" evidence="8">
    <location>
        <begin position="1305"/>
        <end position="1458"/>
    </location>
</feature>
<feature type="region of interest" description="Disordered" evidence="6">
    <location>
        <begin position="137"/>
        <end position="203"/>
    </location>
</feature>
<dbReference type="PANTHER" id="PTHR24185">
    <property type="entry name" value="CALCIUM-INDEPENDENT PHOSPHOLIPASE A2-GAMMA"/>
    <property type="match status" value="1"/>
</dbReference>
<feature type="compositionally biased region" description="Low complexity" evidence="6">
    <location>
        <begin position="709"/>
        <end position="723"/>
    </location>
</feature>
<organism evidence="9 10">
    <name type="scientific">Bagarius yarrelli</name>
    <name type="common">Goonch</name>
    <name type="synonym">Bagrus yarrelli</name>
    <dbReference type="NCBI Taxonomy" id="175774"/>
    <lineage>
        <taxon>Eukaryota</taxon>
        <taxon>Metazoa</taxon>
        <taxon>Chordata</taxon>
        <taxon>Craniata</taxon>
        <taxon>Vertebrata</taxon>
        <taxon>Euteleostomi</taxon>
        <taxon>Actinopterygii</taxon>
        <taxon>Neopterygii</taxon>
        <taxon>Teleostei</taxon>
        <taxon>Ostariophysi</taxon>
        <taxon>Siluriformes</taxon>
        <taxon>Sisoridae</taxon>
        <taxon>Sisorinae</taxon>
        <taxon>Bagarius</taxon>
    </lineage>
</organism>
<dbReference type="Proteomes" id="UP000319801">
    <property type="component" value="Unassembled WGS sequence"/>
</dbReference>
<feature type="compositionally biased region" description="Basic and acidic residues" evidence="6">
    <location>
        <begin position="368"/>
        <end position="383"/>
    </location>
</feature>
<dbReference type="FunFam" id="2.20.70.30:FF:000002">
    <property type="entry name" value="Nascent polypeptide-associated complex (NAC), alpha subunit"/>
    <property type="match status" value="1"/>
</dbReference>
<dbReference type="Pfam" id="PF01734">
    <property type="entry name" value="Patatin"/>
    <property type="match status" value="2"/>
</dbReference>
<evidence type="ECO:0000259" key="7">
    <source>
        <dbReference type="PROSITE" id="PS51151"/>
    </source>
</evidence>
<feature type="region of interest" description="Disordered" evidence="6">
    <location>
        <begin position="1"/>
        <end position="123"/>
    </location>
</feature>
<feature type="compositionally biased region" description="Low complexity" evidence="6">
    <location>
        <begin position="88"/>
        <end position="100"/>
    </location>
</feature>
<proteinExistence type="inferred from homology"/>
<evidence type="ECO:0000256" key="6">
    <source>
        <dbReference type="SAM" id="MobiDB-lite"/>
    </source>
</evidence>
<dbReference type="FunFam" id="1.10.8.10:FF:000006">
    <property type="entry name" value="Putative nascent polypeptide-associated complex subunit alpha"/>
    <property type="match status" value="1"/>
</dbReference>
<feature type="compositionally biased region" description="Low complexity" evidence="6">
    <location>
        <begin position="293"/>
        <end position="308"/>
    </location>
</feature>
<dbReference type="InterPro" id="IPR044034">
    <property type="entry name" value="NAC-like_UBA"/>
</dbReference>
<keyword evidence="1 4" id="KW-0378">Hydrolase</keyword>
<dbReference type="GO" id="GO:0019369">
    <property type="term" value="P:arachidonate metabolic process"/>
    <property type="evidence" value="ECO:0007669"/>
    <property type="project" value="TreeGrafter"/>
</dbReference>
<dbReference type="OrthoDB" id="630895at2759"/>
<dbReference type="InterPro" id="IPR002715">
    <property type="entry name" value="Nas_poly-pep-assoc_cplx_dom"/>
</dbReference>
<feature type="active site" description="Proton acceptor" evidence="4">
    <location>
        <position position="1445"/>
    </location>
</feature>
<feature type="region of interest" description="Disordered" evidence="6">
    <location>
        <begin position="883"/>
        <end position="908"/>
    </location>
</feature>
<feature type="compositionally biased region" description="Acidic residues" evidence="6">
    <location>
        <begin position="765"/>
        <end position="778"/>
    </location>
</feature>
<evidence type="ECO:0000256" key="3">
    <source>
        <dbReference type="ARBA" id="ARBA00023098"/>
    </source>
</evidence>
<dbReference type="GO" id="GO:0047499">
    <property type="term" value="F:calcium-independent phospholipase A2 activity"/>
    <property type="evidence" value="ECO:0007669"/>
    <property type="project" value="TreeGrafter"/>
</dbReference>